<reference evidence="2 3" key="1">
    <citation type="submission" date="2019-04" db="EMBL/GenBank/DDBJ databases">
        <title>Pedobacter sp. RP-3-22 sp. nov., isolated from Arctic soil.</title>
        <authorList>
            <person name="Dahal R.H."/>
            <person name="Kim D.-U."/>
        </authorList>
    </citation>
    <scope>NUCLEOTIDE SEQUENCE [LARGE SCALE GENOMIC DNA]</scope>
    <source>
        <strain evidence="2 3">RP-3-22</strain>
    </source>
</reference>
<keyword evidence="1" id="KW-0812">Transmembrane</keyword>
<dbReference type="Proteomes" id="UP000309488">
    <property type="component" value="Unassembled WGS sequence"/>
</dbReference>
<evidence type="ECO:0000256" key="1">
    <source>
        <dbReference type="SAM" id="Phobius"/>
    </source>
</evidence>
<keyword evidence="1" id="KW-0472">Membrane</keyword>
<protein>
    <submittedName>
        <fullName evidence="2">Uncharacterized protein</fullName>
    </submittedName>
</protein>
<evidence type="ECO:0000313" key="3">
    <source>
        <dbReference type="Proteomes" id="UP000309488"/>
    </source>
</evidence>
<dbReference type="OrthoDB" id="1004942at2"/>
<organism evidence="2 3">
    <name type="scientific">Pedobacter polaris</name>
    <dbReference type="NCBI Taxonomy" id="2571273"/>
    <lineage>
        <taxon>Bacteria</taxon>
        <taxon>Pseudomonadati</taxon>
        <taxon>Bacteroidota</taxon>
        <taxon>Sphingobacteriia</taxon>
        <taxon>Sphingobacteriales</taxon>
        <taxon>Sphingobacteriaceae</taxon>
        <taxon>Pedobacter</taxon>
    </lineage>
</organism>
<gene>
    <name evidence="2" type="ORF">FA048_00060</name>
</gene>
<keyword evidence="3" id="KW-1185">Reference proteome</keyword>
<feature type="transmembrane region" description="Helical" evidence="1">
    <location>
        <begin position="6"/>
        <end position="31"/>
    </location>
</feature>
<sequence length="409" mass="45511">MLKAGALYFSIVIAFFIAVISASLIMLAAHYRNSYLKEIRFNRLQNNLNSGVKYVLAEDGNYGLKGLDLFGKDADSLIIERKQWGFYDLAVIKAFILQDTLKKVMLIGVRPDSTVLYLSDEDRPLSLSGNTKITGNAELPKAGLKKSYAEGKPYANAQLIYGGNTSFSSRSLKPINQTLLKAIKDKLDLSSKELPMLERSELKVSFLDSTQSFRLLQKANLNNVNLNGNIMLFADSSVTISASSTLNGIQLFAPFIKVEDGFKGSCQLFATDSIRIGNQVNLHYPSVAAVIRTEKSGSLPKIALGENVNFEGILFTHEEKRSPLQTIISLGKQNHIKGEVFSTGMVKLEKGVVVDGKIACNRFIMQTPTTLYENFLIDVNFNNKARSRYYLSARLFNTNNENKVLKWLD</sequence>
<dbReference type="AlphaFoldDB" id="A0A4U1CXX8"/>
<name>A0A4U1CXX8_9SPHI</name>
<comment type="caution">
    <text evidence="2">The sequence shown here is derived from an EMBL/GenBank/DDBJ whole genome shotgun (WGS) entry which is preliminary data.</text>
</comment>
<keyword evidence="1" id="KW-1133">Transmembrane helix</keyword>
<dbReference type="EMBL" id="SWBR01000001">
    <property type="protein sequence ID" value="TKC12048.1"/>
    <property type="molecule type" value="Genomic_DNA"/>
</dbReference>
<evidence type="ECO:0000313" key="2">
    <source>
        <dbReference type="EMBL" id="TKC12048.1"/>
    </source>
</evidence>
<proteinExistence type="predicted"/>
<accession>A0A4U1CXX8</accession>
<dbReference type="RefSeq" id="WP_136837961.1">
    <property type="nucleotide sequence ID" value="NZ_SWBR01000001.1"/>
</dbReference>